<name>A0A2U1LPZ8_ARTAN</name>
<evidence type="ECO:0000313" key="1">
    <source>
        <dbReference type="EMBL" id="PWA51061.1"/>
    </source>
</evidence>
<dbReference type="EMBL" id="PKPP01008296">
    <property type="protein sequence ID" value="PWA51061.1"/>
    <property type="molecule type" value="Genomic_DNA"/>
</dbReference>
<comment type="caution">
    <text evidence="1">The sequence shown here is derived from an EMBL/GenBank/DDBJ whole genome shotgun (WGS) entry which is preliminary data.</text>
</comment>
<reference evidence="1 2" key="1">
    <citation type="journal article" date="2018" name="Mol. Plant">
        <title>The genome of Artemisia annua provides insight into the evolution of Asteraceae family and artemisinin biosynthesis.</title>
        <authorList>
            <person name="Shen Q."/>
            <person name="Zhang L."/>
            <person name="Liao Z."/>
            <person name="Wang S."/>
            <person name="Yan T."/>
            <person name="Shi P."/>
            <person name="Liu M."/>
            <person name="Fu X."/>
            <person name="Pan Q."/>
            <person name="Wang Y."/>
            <person name="Lv Z."/>
            <person name="Lu X."/>
            <person name="Zhang F."/>
            <person name="Jiang W."/>
            <person name="Ma Y."/>
            <person name="Chen M."/>
            <person name="Hao X."/>
            <person name="Li L."/>
            <person name="Tang Y."/>
            <person name="Lv G."/>
            <person name="Zhou Y."/>
            <person name="Sun X."/>
            <person name="Brodelius P.E."/>
            <person name="Rose J.K.C."/>
            <person name="Tang K."/>
        </authorList>
    </citation>
    <scope>NUCLEOTIDE SEQUENCE [LARGE SCALE GENOMIC DNA]</scope>
    <source>
        <strain evidence="2">cv. Huhao1</strain>
        <tissue evidence="1">Leaf</tissue>
    </source>
</reference>
<evidence type="ECO:0000313" key="2">
    <source>
        <dbReference type="Proteomes" id="UP000245207"/>
    </source>
</evidence>
<keyword evidence="2" id="KW-1185">Reference proteome</keyword>
<proteinExistence type="predicted"/>
<accession>A0A2U1LPZ8</accession>
<dbReference type="Proteomes" id="UP000245207">
    <property type="component" value="Unassembled WGS sequence"/>
</dbReference>
<sequence length="86" mass="9934">MEKSRFARYDPSVHEAMRHLMSDLTRRSNGGQLVVPTLLRKSELQYDLYIPKYELLLPSSVSNSMADHLKIYGNFTALSLCSFTFF</sequence>
<dbReference type="AlphaFoldDB" id="A0A2U1LPZ8"/>
<organism evidence="1 2">
    <name type="scientific">Artemisia annua</name>
    <name type="common">Sweet wormwood</name>
    <dbReference type="NCBI Taxonomy" id="35608"/>
    <lineage>
        <taxon>Eukaryota</taxon>
        <taxon>Viridiplantae</taxon>
        <taxon>Streptophyta</taxon>
        <taxon>Embryophyta</taxon>
        <taxon>Tracheophyta</taxon>
        <taxon>Spermatophyta</taxon>
        <taxon>Magnoliopsida</taxon>
        <taxon>eudicotyledons</taxon>
        <taxon>Gunneridae</taxon>
        <taxon>Pentapetalae</taxon>
        <taxon>asterids</taxon>
        <taxon>campanulids</taxon>
        <taxon>Asterales</taxon>
        <taxon>Asteraceae</taxon>
        <taxon>Asteroideae</taxon>
        <taxon>Anthemideae</taxon>
        <taxon>Artemisiinae</taxon>
        <taxon>Artemisia</taxon>
    </lineage>
</organism>
<gene>
    <name evidence="1" type="ORF">CTI12_AA466910</name>
</gene>
<protein>
    <submittedName>
        <fullName evidence="1">Uncharacterized protein</fullName>
    </submittedName>
</protein>